<sequence>MHRAMVFQSLFLLPLLFSLTTATATAKRLRTIPRLSPIGPRVWLDHPDQILGESVREDLETFFYNQTLDHFNYRPESYDTFLQRYLINSKYWGGANARAPILVYLGAEAPIDEDLDAVGFLVDTAVEFSSLLVYLEHRYYGKSIPFGSREEALKNASTLGYFNSAQAIADYAAIIIHIKKTLQAKDSPVIVIGGSYGGMLASWFRLKYPHIALGALASSAPVLYFDDITPQYGYYALVSKDFRGASETCYQTIRKSWEEIDEVASKPDGLSILSKKFKTCNPLTDASELKNHLDSTYASAAQYNKPPTYPVNKVCGGIDGGGFGDDLLGRVFGGLVAYKGNRSCYVNEPTNQSETSVGWRWQTCSEMVIPIGYGNDSMFPPDPFDLKAYIEDCKSLYNVTPRFHWVTTYYGGHNIRLILQRFASNIIFSNGLRDPYSSGGVLENISDTVVAVKTVNGSHCLDILFAKETDPEWLVAQRKTEIKIIKEWINKYYADLSSEDTESTSSSEEEAEKGQEEEKAVFYGLRENPKRCTRLVDPEFSFAAVYTGSVVLQDRESETESSKNPTRRRSKRTKSLLDPEFSFAAVDTGSVVLQDREIYNIQRMSKRPAPDPVAVLRGHRASVMDASFHPSKPLLFTGSTDGELRIWDTVQHRTVSSSRVHSAAHGIISVAASPLIGDNKVISQGRDGTVKCWDIDNGGLSREPSLTIKTNAYHFCKLSLVKKPNSSVRQGEGPNYKHEKDATETVDTNSLGDKGINYEEDPVECSNPLEDVHADGPKYIAVAGEQSSEVEIWDLNTAERLARLPQSCIGGSSNISTTKRGMCMAVQAFLPSESQGFLYILVGYEDGSMLLWDMRNPGAFVNSVKFHTEPVLSLCVDGLCSGGISGAADDKIVLFSLDVSVGSCVMKKEISLERPGVSGTSIRPDSKIAATAGWDHRVRIYNYRKGNALAILKYHHATCNAVTYSTDCKLMASASEDTTIALWELDEESIACCMSPSMAVIENCTDVKMCQSGINSIPR</sequence>
<evidence type="ECO:0000313" key="2">
    <source>
        <dbReference type="Proteomes" id="UP000309997"/>
    </source>
</evidence>
<dbReference type="EMBL" id="RCHU02000009">
    <property type="protein sequence ID" value="KAL3579630.1"/>
    <property type="molecule type" value="Genomic_DNA"/>
</dbReference>
<evidence type="ECO:0000313" key="1">
    <source>
        <dbReference type="EMBL" id="KAL3579630.1"/>
    </source>
</evidence>
<keyword evidence="2" id="KW-1185">Reference proteome</keyword>
<proteinExistence type="predicted"/>
<reference evidence="1 2" key="1">
    <citation type="journal article" date="2024" name="Plant Biotechnol. J.">
        <title>Genome and CRISPR/Cas9 system of a widespread forest tree (Populus alba) in the world.</title>
        <authorList>
            <person name="Liu Y.J."/>
            <person name="Jiang P.F."/>
            <person name="Han X.M."/>
            <person name="Li X.Y."/>
            <person name="Wang H.M."/>
            <person name="Wang Y.J."/>
            <person name="Wang X.X."/>
            <person name="Zeng Q.Y."/>
        </authorList>
    </citation>
    <scope>NUCLEOTIDE SEQUENCE [LARGE SCALE GENOMIC DNA]</scope>
    <source>
        <strain evidence="2">cv. PAL-ZL1</strain>
    </source>
</reference>
<dbReference type="Proteomes" id="UP000309997">
    <property type="component" value="Unassembled WGS sequence"/>
</dbReference>
<accession>A0ACC4BM66</accession>
<comment type="caution">
    <text evidence="1">The sequence shown here is derived from an EMBL/GenBank/DDBJ whole genome shotgun (WGS) entry which is preliminary data.</text>
</comment>
<organism evidence="1 2">
    <name type="scientific">Populus alba</name>
    <name type="common">White poplar</name>
    <dbReference type="NCBI Taxonomy" id="43335"/>
    <lineage>
        <taxon>Eukaryota</taxon>
        <taxon>Viridiplantae</taxon>
        <taxon>Streptophyta</taxon>
        <taxon>Embryophyta</taxon>
        <taxon>Tracheophyta</taxon>
        <taxon>Spermatophyta</taxon>
        <taxon>Magnoliopsida</taxon>
        <taxon>eudicotyledons</taxon>
        <taxon>Gunneridae</taxon>
        <taxon>Pentapetalae</taxon>
        <taxon>rosids</taxon>
        <taxon>fabids</taxon>
        <taxon>Malpighiales</taxon>
        <taxon>Salicaceae</taxon>
        <taxon>Saliceae</taxon>
        <taxon>Populus</taxon>
    </lineage>
</organism>
<protein>
    <submittedName>
        <fullName evidence="1">Uncharacterized protein</fullName>
    </submittedName>
</protein>
<gene>
    <name evidence="1" type="ORF">D5086_017465</name>
</gene>
<name>A0ACC4BM66_POPAL</name>